<dbReference type="Pfam" id="PF22939">
    <property type="entry name" value="WHD_GPIID"/>
    <property type="match status" value="1"/>
</dbReference>
<feature type="region of interest" description="Disordered" evidence="3">
    <location>
        <begin position="930"/>
        <end position="951"/>
    </location>
</feature>
<name>A0A1V6UTX2_9EURO</name>
<dbReference type="PRINTS" id="PR01415">
    <property type="entry name" value="ANKYRIN"/>
</dbReference>
<dbReference type="PROSITE" id="PS50088">
    <property type="entry name" value="ANK_REPEAT"/>
    <property type="match status" value="3"/>
</dbReference>
<reference evidence="7" key="1">
    <citation type="journal article" date="2017" name="Nat. Microbiol.">
        <title>Global analysis of biosynthetic gene clusters reveals vast potential of secondary metabolite production in Penicillium species.</title>
        <authorList>
            <person name="Nielsen J.C."/>
            <person name="Grijseels S."/>
            <person name="Prigent S."/>
            <person name="Ji B."/>
            <person name="Dainat J."/>
            <person name="Nielsen K.F."/>
            <person name="Frisvad J.C."/>
            <person name="Workman M."/>
            <person name="Nielsen J."/>
        </authorList>
    </citation>
    <scope>NUCLEOTIDE SEQUENCE [LARGE SCALE GENOMIC DNA]</scope>
    <source>
        <strain evidence="7">IBT 31321</strain>
    </source>
</reference>
<dbReference type="Gene3D" id="3.40.50.300">
    <property type="entry name" value="P-loop containing nucleotide triphosphate hydrolases"/>
    <property type="match status" value="1"/>
</dbReference>
<feature type="repeat" description="ANK" evidence="2">
    <location>
        <begin position="1031"/>
        <end position="1063"/>
    </location>
</feature>
<evidence type="ECO:0000313" key="6">
    <source>
        <dbReference type="EMBL" id="OQE41884.1"/>
    </source>
</evidence>
<dbReference type="Pfam" id="PF24883">
    <property type="entry name" value="NPHP3_N"/>
    <property type="match status" value="1"/>
</dbReference>
<dbReference type="PANTHER" id="PTHR10039">
    <property type="entry name" value="AMELOGENIN"/>
    <property type="match status" value="1"/>
</dbReference>
<proteinExistence type="predicted"/>
<comment type="caution">
    <text evidence="6">The sequence shown here is derived from an EMBL/GenBank/DDBJ whole genome shotgun (WGS) entry which is preliminary data.</text>
</comment>
<evidence type="ECO:0000256" key="1">
    <source>
        <dbReference type="ARBA" id="ARBA00022737"/>
    </source>
</evidence>
<dbReference type="AlphaFoldDB" id="A0A1V6UTX2"/>
<feature type="compositionally biased region" description="Basic and acidic residues" evidence="3">
    <location>
        <begin position="930"/>
        <end position="943"/>
    </location>
</feature>
<keyword evidence="1" id="KW-0677">Repeat</keyword>
<dbReference type="SUPFAM" id="SSF48403">
    <property type="entry name" value="Ankyrin repeat"/>
    <property type="match status" value="2"/>
</dbReference>
<dbReference type="PROSITE" id="PS50297">
    <property type="entry name" value="ANK_REP_REGION"/>
    <property type="match status" value="3"/>
</dbReference>
<evidence type="ECO:0000259" key="4">
    <source>
        <dbReference type="Pfam" id="PF22939"/>
    </source>
</evidence>
<dbReference type="SMART" id="SM00248">
    <property type="entry name" value="ANK"/>
    <property type="match status" value="10"/>
</dbReference>
<dbReference type="EMBL" id="MDDG01000004">
    <property type="protein sequence ID" value="OQE41884.1"/>
    <property type="molecule type" value="Genomic_DNA"/>
</dbReference>
<dbReference type="PANTHER" id="PTHR10039:SF10">
    <property type="entry name" value="NACHT DOMAIN-CONTAINING PROTEIN"/>
    <property type="match status" value="1"/>
</dbReference>
<feature type="domain" description="Nephrocystin 3-like N-terminal" evidence="5">
    <location>
        <begin position="274"/>
        <end position="430"/>
    </location>
</feature>
<dbReference type="InterPro" id="IPR056884">
    <property type="entry name" value="NPHP3-like_N"/>
</dbReference>
<feature type="repeat" description="ANK" evidence="2">
    <location>
        <begin position="997"/>
        <end position="1017"/>
    </location>
</feature>
<evidence type="ECO:0000259" key="5">
    <source>
        <dbReference type="Pfam" id="PF24883"/>
    </source>
</evidence>
<dbReference type="Proteomes" id="UP000191500">
    <property type="component" value="Unassembled WGS sequence"/>
</dbReference>
<dbReference type="InterPro" id="IPR054471">
    <property type="entry name" value="GPIID_WHD"/>
</dbReference>
<protein>
    <submittedName>
        <fullName evidence="6">Uncharacterized protein</fullName>
    </submittedName>
</protein>
<evidence type="ECO:0000313" key="7">
    <source>
        <dbReference type="Proteomes" id="UP000191500"/>
    </source>
</evidence>
<accession>A0A1V6UTX2</accession>
<feature type="domain" description="GPI inositol-deacylase winged helix" evidence="4">
    <location>
        <begin position="548"/>
        <end position="624"/>
    </location>
</feature>
<evidence type="ECO:0000256" key="3">
    <source>
        <dbReference type="SAM" id="MobiDB-lite"/>
    </source>
</evidence>
<dbReference type="InterPro" id="IPR036770">
    <property type="entry name" value="Ankyrin_rpt-contain_sf"/>
</dbReference>
<organism evidence="6 7">
    <name type="scientific">Penicillium coprophilum</name>
    <dbReference type="NCBI Taxonomy" id="36646"/>
    <lineage>
        <taxon>Eukaryota</taxon>
        <taxon>Fungi</taxon>
        <taxon>Dikarya</taxon>
        <taxon>Ascomycota</taxon>
        <taxon>Pezizomycotina</taxon>
        <taxon>Eurotiomycetes</taxon>
        <taxon>Eurotiomycetidae</taxon>
        <taxon>Eurotiales</taxon>
        <taxon>Aspergillaceae</taxon>
        <taxon>Penicillium</taxon>
    </lineage>
</organism>
<dbReference type="Gene3D" id="1.25.40.20">
    <property type="entry name" value="Ankyrin repeat-containing domain"/>
    <property type="match status" value="4"/>
</dbReference>
<dbReference type="InterPro" id="IPR027417">
    <property type="entry name" value="P-loop_NTPase"/>
</dbReference>
<feature type="repeat" description="ANK" evidence="2">
    <location>
        <begin position="1128"/>
        <end position="1160"/>
    </location>
</feature>
<keyword evidence="2" id="KW-0040">ANK repeat</keyword>
<dbReference type="Pfam" id="PF00023">
    <property type="entry name" value="Ank"/>
    <property type="match status" value="1"/>
</dbReference>
<dbReference type="STRING" id="36646.A0A1V6UTX2"/>
<sequence length="1235" mass="137922">MALVRIPLGSGLKPEVKLGQAISEFVADLSTEQKARFNATRTQALASPPTIQDVRIITAEIGRLPSGRFLGTRFINLIEAVQRFAALGDILIGGSQNIIACGVWSMVRLSLLMITSSSSHLEKLSVLFMNVGRSTHIFEKLALVYTRSRDLQSAVCEYFTLVVRLCHDILKFTKMSTFRKFGAALSDSSLQKFSCELTSCAELIGREANALMHKRNEEEAEANSRFRNVSTKFFRSASSQQTHQQVLRARQRVLDFCCEYDYMVPWKQARKAGSTNLFLKCPHYKAWRDGTESKPLVYTGRLGAGKSVMLASMVDDLHLHAGSRNMTVAFFFARHDVAETLKSRNAIGSLVRQLLSQVMDLRQACEVLEATSHKTPFEIMLDLIQSVLKPEFKAFVIVDGLDELSREERIKFLRNLYNLKSSFQLSVCLSFRQEPNTLLIIGPRSLFDAKIVSIPPNTSEIETFITEELERRVESRKLEISDPLLPLEIRDALVKGSQGMFLWVALQIESLCTMQTDAEIRHALNDLPEDLSETFSRALQRANKSGISYQKRILELIAVAERQLTTGELREALSVTPGDTTWNPSQLLNNIYSTLACCGALVVLDEEELTLHFVHHSVKKYLTTGFNDRADKILDLVDAHSRMSGIIITYLYCGEFVNQISNQVIPEVSASLAMNKIMGSTGHTLDDSRTLALKFLRKKTPLNLNIAKPLADAWKARNTFAREKFLDDYAKTFWVSHLAASLPLPSQLTLLFQRLCERNVLSSIESLDGLKQLFKKAVATGSVEVAAHLINICNADVNWKLDSKERTALHISVMHDFSELTELLLSSENIDVLASDHERGTPMTLAASTGFPLLYLAAKFGNPIIVTDLFHNSQDRTTNHSVTIWNTIERAVLEVRPEMVNLLLGIALNPHREYGTDLSHQYVREDHAEITNSRDDGQSERRHASACSGSARLNAGGEPCDRYTTSGSQQTTRCGQRDVVEALIHAPLVDLRARDRHGNTALHLAVQYGHHDILESLALNTKVVLRWEDIDGNTPLHLAASAGQIDAAKLLVDASTDTRLTASLSSCGKISLDLAMERKHIDVVKFLLGFDPTSDDSHKYHVVIDDVDSVKTQQLAEWKALIKAKDFRGRTMLHLTVLRGYKRATKLLLDEGADPFVMNNDYDMPLHCAAESGNEEMVKVLVEHPIVLQTPFLGDKLANYEGKALHRAIAAGHDVVAEFLLSFKPSLSHMHDRLG</sequence>
<evidence type="ECO:0000256" key="2">
    <source>
        <dbReference type="PROSITE-ProRule" id="PRU00023"/>
    </source>
</evidence>
<keyword evidence="7" id="KW-1185">Reference proteome</keyword>
<dbReference type="Pfam" id="PF12796">
    <property type="entry name" value="Ank_2"/>
    <property type="match status" value="3"/>
</dbReference>
<dbReference type="InterPro" id="IPR002110">
    <property type="entry name" value="Ankyrin_rpt"/>
</dbReference>
<gene>
    <name evidence="6" type="ORF">PENCOP_c004G07783</name>
</gene>